<sequence length="51" mass="6117">MPKRANASPLFFQKTKLLRENLHDNSFKNKSEAYLIDSYRLSSIIIFFYLF</sequence>
<dbReference type="EMBL" id="CT573071">
    <property type="protein sequence ID" value="CAJ73206.1"/>
    <property type="molecule type" value="Genomic_DNA"/>
</dbReference>
<dbReference type="AlphaFoldDB" id="Q1Q6J7"/>
<protein>
    <submittedName>
        <fullName evidence="1">Uncharacterized protein</fullName>
    </submittedName>
</protein>
<proteinExistence type="predicted"/>
<organism evidence="1">
    <name type="scientific">Kuenenia stuttgartiensis</name>
    <dbReference type="NCBI Taxonomy" id="174633"/>
    <lineage>
        <taxon>Bacteria</taxon>
        <taxon>Pseudomonadati</taxon>
        <taxon>Planctomycetota</taxon>
        <taxon>Candidatus Brocadiia</taxon>
        <taxon>Candidatus Brocadiales</taxon>
        <taxon>Candidatus Brocadiaceae</taxon>
        <taxon>Candidatus Kuenenia</taxon>
    </lineage>
</organism>
<gene>
    <name evidence="1" type="ORF">kuste2459</name>
</gene>
<name>Q1Q6J7_KUEST</name>
<evidence type="ECO:0000313" key="1">
    <source>
        <dbReference type="EMBL" id="CAJ73206.1"/>
    </source>
</evidence>
<reference evidence="1" key="1">
    <citation type="journal article" date="2006" name="Nature">
        <title>Deciphering the evolution and metabolism of an anammox bacterium from a community genome.</title>
        <authorList>
            <person name="Strous M."/>
            <person name="Pelletier E."/>
            <person name="Mangenot S."/>
            <person name="Rattei T."/>
            <person name="Lehner A."/>
            <person name="Taylor M.W."/>
            <person name="Horn M."/>
            <person name="Daims H."/>
            <person name="Bartol-Mavel D."/>
            <person name="Wincker P."/>
            <person name="Barbe V."/>
            <person name="Fonknechten N."/>
            <person name="Vallenet D."/>
            <person name="Segurens B."/>
            <person name="Schenowitz-Truong C."/>
            <person name="Medigue C."/>
            <person name="Collingro A."/>
            <person name="Snel B."/>
            <person name="Dutilh B.E."/>
            <person name="OpDenCamp H.J.M."/>
            <person name="vanDerDrift C."/>
            <person name="Cirpus I."/>
            <person name="vanDePas-Schoonen K.T."/>
            <person name="Harhangi H.R."/>
            <person name="vanNiftrik L."/>
            <person name="Schmid M."/>
            <person name="Keltjens J."/>
            <person name="vanDeVossenberg J."/>
            <person name="Kartal B."/>
            <person name="Meier H."/>
            <person name="Frishman D."/>
            <person name="Huynen M.A."/>
            <person name="Mewes H."/>
            <person name="Weissenbach J."/>
            <person name="Jetten M.S.M."/>
            <person name="Wagner M."/>
            <person name="LePaslier D."/>
        </authorList>
    </citation>
    <scope>NUCLEOTIDE SEQUENCE</scope>
</reference>
<accession>Q1Q6J7</accession>
<reference evidence="1" key="2">
    <citation type="submission" date="2006-01" db="EMBL/GenBank/DDBJ databases">
        <authorList>
            <person name="Genoscope"/>
        </authorList>
    </citation>
    <scope>NUCLEOTIDE SEQUENCE</scope>
</reference>